<dbReference type="EMBL" id="BAAATM010000018">
    <property type="protein sequence ID" value="GAA2549263.1"/>
    <property type="molecule type" value="Genomic_DNA"/>
</dbReference>
<accession>A0ABN3P086</accession>
<keyword evidence="2" id="KW-1185">Reference proteome</keyword>
<gene>
    <name evidence="1" type="ORF">GCM10010423_56600</name>
</gene>
<evidence type="ECO:0000313" key="2">
    <source>
        <dbReference type="Proteomes" id="UP001501095"/>
    </source>
</evidence>
<reference evidence="1 2" key="1">
    <citation type="journal article" date="2019" name="Int. J. Syst. Evol. Microbiol.">
        <title>The Global Catalogue of Microorganisms (GCM) 10K type strain sequencing project: providing services to taxonomists for standard genome sequencing and annotation.</title>
        <authorList>
            <consortium name="The Broad Institute Genomics Platform"/>
            <consortium name="The Broad Institute Genome Sequencing Center for Infectious Disease"/>
            <person name="Wu L."/>
            <person name="Ma J."/>
        </authorList>
    </citation>
    <scope>NUCLEOTIDE SEQUENCE [LARGE SCALE GENOMIC DNA]</scope>
    <source>
        <strain evidence="1 2">JCM 6924</strain>
    </source>
</reference>
<comment type="caution">
    <text evidence="1">The sequence shown here is derived from an EMBL/GenBank/DDBJ whole genome shotgun (WGS) entry which is preliminary data.</text>
</comment>
<organism evidence="1 2">
    <name type="scientific">Streptomyces levis</name>
    <dbReference type="NCBI Taxonomy" id="285566"/>
    <lineage>
        <taxon>Bacteria</taxon>
        <taxon>Bacillati</taxon>
        <taxon>Actinomycetota</taxon>
        <taxon>Actinomycetes</taxon>
        <taxon>Kitasatosporales</taxon>
        <taxon>Streptomycetaceae</taxon>
        <taxon>Streptomyces</taxon>
    </lineage>
</organism>
<name>A0ABN3P086_9ACTN</name>
<protein>
    <submittedName>
        <fullName evidence="1">Uncharacterized protein</fullName>
    </submittedName>
</protein>
<sequence length="61" mass="6002">MFLLPTPQFGKNAAAGGRPLCGLDTIAVDGGTSPADLAGRGAARFGLARGDGARPSMSLDG</sequence>
<evidence type="ECO:0000313" key="1">
    <source>
        <dbReference type="EMBL" id="GAA2549263.1"/>
    </source>
</evidence>
<dbReference type="Proteomes" id="UP001501095">
    <property type="component" value="Unassembled WGS sequence"/>
</dbReference>
<proteinExistence type="predicted"/>